<feature type="compositionally biased region" description="Pro residues" evidence="1">
    <location>
        <begin position="1"/>
        <end position="10"/>
    </location>
</feature>
<accession>A0A8H3ELZ8</accession>
<evidence type="ECO:0000256" key="2">
    <source>
        <dbReference type="SAM" id="Phobius"/>
    </source>
</evidence>
<proteinExistence type="predicted"/>
<keyword evidence="2" id="KW-0472">Membrane</keyword>
<reference evidence="3" key="1">
    <citation type="submission" date="2021-03" db="EMBL/GenBank/DDBJ databases">
        <authorList>
            <person name="Tagirdzhanova G."/>
        </authorList>
    </citation>
    <scope>NUCLEOTIDE SEQUENCE</scope>
</reference>
<dbReference type="EMBL" id="CAJPDS010000006">
    <property type="protein sequence ID" value="CAF9908352.1"/>
    <property type="molecule type" value="Genomic_DNA"/>
</dbReference>
<gene>
    <name evidence="3" type="ORF">HETSPECPRED_008053</name>
</gene>
<comment type="caution">
    <text evidence="3">The sequence shown here is derived from an EMBL/GenBank/DDBJ whole genome shotgun (WGS) entry which is preliminary data.</text>
</comment>
<keyword evidence="2" id="KW-0812">Transmembrane</keyword>
<dbReference type="AlphaFoldDB" id="A0A8H3ELZ8"/>
<feature type="compositionally biased region" description="Basic residues" evidence="1">
    <location>
        <begin position="36"/>
        <end position="55"/>
    </location>
</feature>
<evidence type="ECO:0000313" key="4">
    <source>
        <dbReference type="Proteomes" id="UP000664521"/>
    </source>
</evidence>
<dbReference type="Proteomes" id="UP000664521">
    <property type="component" value="Unassembled WGS sequence"/>
</dbReference>
<name>A0A8H3ELZ8_9LECA</name>
<organism evidence="3 4">
    <name type="scientific">Heterodermia speciosa</name>
    <dbReference type="NCBI Taxonomy" id="116794"/>
    <lineage>
        <taxon>Eukaryota</taxon>
        <taxon>Fungi</taxon>
        <taxon>Dikarya</taxon>
        <taxon>Ascomycota</taxon>
        <taxon>Pezizomycotina</taxon>
        <taxon>Lecanoromycetes</taxon>
        <taxon>OSLEUM clade</taxon>
        <taxon>Lecanoromycetidae</taxon>
        <taxon>Caliciales</taxon>
        <taxon>Physciaceae</taxon>
        <taxon>Heterodermia</taxon>
    </lineage>
</organism>
<protein>
    <submittedName>
        <fullName evidence="3">Uncharacterized protein</fullName>
    </submittedName>
</protein>
<feature type="compositionally biased region" description="Basic and acidic residues" evidence="1">
    <location>
        <begin position="96"/>
        <end position="124"/>
    </location>
</feature>
<sequence>MSRPTTPLPQPQLQLTSSTPPAPQPSPLRSTTAPLKKPHHHHHPRIPHRHHHHREKSVPQSAILPSSTSSPFDSLLNPLTKATSRTEGAPDLSSLIKDEREARAKREAKERDGENEKEDMAKQDKEVVKKGWELVAKRRGQRRVGEEALSTSLTSLSTLSTSTTRRLDYTYYSLLSHISSLHGTLSSLAALTTSTSTLLSTFSATSSTLHTDLSAQISIQATHTETQSARLGKLESRIREGGKRVEGLGQRMERVRERVREQERREGEWSGRVRRRVRLCWGVLAVGLAVVILSGLVRHWPRAGHDGFVELVPERAVDVPMEAVDVNGTDNVRIVNVREDRDGDREEHGERVMRMLDEL</sequence>
<feature type="region of interest" description="Disordered" evidence="1">
    <location>
        <begin position="1"/>
        <end position="124"/>
    </location>
</feature>
<feature type="compositionally biased region" description="Polar residues" evidence="1">
    <location>
        <begin position="58"/>
        <end position="72"/>
    </location>
</feature>
<evidence type="ECO:0000256" key="1">
    <source>
        <dbReference type="SAM" id="MobiDB-lite"/>
    </source>
</evidence>
<keyword evidence="2" id="KW-1133">Transmembrane helix</keyword>
<feature type="transmembrane region" description="Helical" evidence="2">
    <location>
        <begin position="279"/>
        <end position="297"/>
    </location>
</feature>
<evidence type="ECO:0000313" key="3">
    <source>
        <dbReference type="EMBL" id="CAF9908352.1"/>
    </source>
</evidence>
<keyword evidence="4" id="KW-1185">Reference proteome</keyword>